<feature type="compositionally biased region" description="Polar residues" evidence="1">
    <location>
        <begin position="54"/>
        <end position="64"/>
    </location>
</feature>
<keyword evidence="3" id="KW-1185">Reference proteome</keyword>
<dbReference type="Proteomes" id="UP001179952">
    <property type="component" value="Unassembled WGS sequence"/>
</dbReference>
<feature type="region of interest" description="Disordered" evidence="1">
    <location>
        <begin position="54"/>
        <end position="92"/>
    </location>
</feature>
<feature type="compositionally biased region" description="Polar residues" evidence="1">
    <location>
        <begin position="274"/>
        <end position="294"/>
    </location>
</feature>
<feature type="region of interest" description="Disordered" evidence="1">
    <location>
        <begin position="19"/>
        <end position="42"/>
    </location>
</feature>
<feature type="region of interest" description="Disordered" evidence="1">
    <location>
        <begin position="274"/>
        <end position="301"/>
    </location>
</feature>
<evidence type="ECO:0000256" key="1">
    <source>
        <dbReference type="SAM" id="MobiDB-lite"/>
    </source>
</evidence>
<accession>A0AAV9B098</accession>
<gene>
    <name evidence="2" type="ORF">QJS04_geneDACA006425</name>
</gene>
<protein>
    <submittedName>
        <fullName evidence="2">Uncharacterized protein</fullName>
    </submittedName>
</protein>
<evidence type="ECO:0000313" key="2">
    <source>
        <dbReference type="EMBL" id="KAK1269843.1"/>
    </source>
</evidence>
<feature type="compositionally biased region" description="Low complexity" evidence="1">
    <location>
        <begin position="22"/>
        <end position="34"/>
    </location>
</feature>
<comment type="caution">
    <text evidence="2">The sequence shown here is derived from an EMBL/GenBank/DDBJ whole genome shotgun (WGS) entry which is preliminary data.</text>
</comment>
<organism evidence="2 3">
    <name type="scientific">Acorus gramineus</name>
    <name type="common">Dwarf sweet flag</name>
    <dbReference type="NCBI Taxonomy" id="55184"/>
    <lineage>
        <taxon>Eukaryota</taxon>
        <taxon>Viridiplantae</taxon>
        <taxon>Streptophyta</taxon>
        <taxon>Embryophyta</taxon>
        <taxon>Tracheophyta</taxon>
        <taxon>Spermatophyta</taxon>
        <taxon>Magnoliopsida</taxon>
        <taxon>Liliopsida</taxon>
        <taxon>Acoraceae</taxon>
        <taxon>Acorus</taxon>
    </lineage>
</organism>
<feature type="compositionally biased region" description="Low complexity" evidence="1">
    <location>
        <begin position="71"/>
        <end position="86"/>
    </location>
</feature>
<sequence>MAAIEEDQDSFIGCVVWKKNRSSSSSKNPKRTNNVIPKQQFPDDSATLQIAESSKCTIQETTSPSDRKDINSSGDSSIIHSSSDNIVTIPPPKREKLSVLTSGMSTTCKPDVISSADPELRPSTVEHQALNHVESQKSVSGFESQPIVPFQAPCALPEPYGKSESPDEDDLPEFDFSTACGFPPQQYQDVPLSGTQCQTVVQKSGPKFPLLPMPAATMILNQNRQQISTSTRIISKSHQNNAISNPIERESQATMFVPEGNNSAHPIVPVSRANDSVQDNKTKIQQNSTWNSANNDDDDMPEWRPDFEQKDLTLFSTTICPSVPPFIHKRRPEQVLFSPPLPAYSPHVRPPLPPFKQVLPHELQPGNLFQCSMNERPEVPPQAQQIAKFMKLDSRPPGVSPNVWGRVQLRLFGALPPMPYSNFQNPRH</sequence>
<reference evidence="2" key="1">
    <citation type="journal article" date="2023" name="Nat. Commun.">
        <title>Diploid and tetraploid genomes of Acorus and the evolution of monocots.</title>
        <authorList>
            <person name="Ma L."/>
            <person name="Liu K.W."/>
            <person name="Li Z."/>
            <person name="Hsiao Y.Y."/>
            <person name="Qi Y."/>
            <person name="Fu T."/>
            <person name="Tang G.D."/>
            <person name="Zhang D."/>
            <person name="Sun W.H."/>
            <person name="Liu D.K."/>
            <person name="Li Y."/>
            <person name="Chen G.Z."/>
            <person name="Liu X.D."/>
            <person name="Liao X.Y."/>
            <person name="Jiang Y.T."/>
            <person name="Yu X."/>
            <person name="Hao Y."/>
            <person name="Huang J."/>
            <person name="Zhao X.W."/>
            <person name="Ke S."/>
            <person name="Chen Y.Y."/>
            <person name="Wu W.L."/>
            <person name="Hsu J.L."/>
            <person name="Lin Y.F."/>
            <person name="Huang M.D."/>
            <person name="Li C.Y."/>
            <person name="Huang L."/>
            <person name="Wang Z.W."/>
            <person name="Zhao X."/>
            <person name="Zhong W.Y."/>
            <person name="Peng D.H."/>
            <person name="Ahmad S."/>
            <person name="Lan S."/>
            <person name="Zhang J.S."/>
            <person name="Tsai W.C."/>
            <person name="Van de Peer Y."/>
            <person name="Liu Z.J."/>
        </authorList>
    </citation>
    <scope>NUCLEOTIDE SEQUENCE</scope>
    <source>
        <strain evidence="2">SCP</strain>
    </source>
</reference>
<name>A0AAV9B098_ACOGR</name>
<evidence type="ECO:0000313" key="3">
    <source>
        <dbReference type="Proteomes" id="UP001179952"/>
    </source>
</evidence>
<reference evidence="2" key="2">
    <citation type="submission" date="2023-06" db="EMBL/GenBank/DDBJ databases">
        <authorList>
            <person name="Ma L."/>
            <person name="Liu K.-W."/>
            <person name="Li Z."/>
            <person name="Hsiao Y.-Y."/>
            <person name="Qi Y."/>
            <person name="Fu T."/>
            <person name="Tang G."/>
            <person name="Zhang D."/>
            <person name="Sun W.-H."/>
            <person name="Liu D.-K."/>
            <person name="Li Y."/>
            <person name="Chen G.-Z."/>
            <person name="Liu X.-D."/>
            <person name="Liao X.-Y."/>
            <person name="Jiang Y.-T."/>
            <person name="Yu X."/>
            <person name="Hao Y."/>
            <person name="Huang J."/>
            <person name="Zhao X.-W."/>
            <person name="Ke S."/>
            <person name="Chen Y.-Y."/>
            <person name="Wu W.-L."/>
            <person name="Hsu J.-L."/>
            <person name="Lin Y.-F."/>
            <person name="Huang M.-D."/>
            <person name="Li C.-Y."/>
            <person name="Huang L."/>
            <person name="Wang Z.-W."/>
            <person name="Zhao X."/>
            <person name="Zhong W.-Y."/>
            <person name="Peng D.-H."/>
            <person name="Ahmad S."/>
            <person name="Lan S."/>
            <person name="Zhang J.-S."/>
            <person name="Tsai W.-C."/>
            <person name="Van De Peer Y."/>
            <person name="Liu Z.-J."/>
        </authorList>
    </citation>
    <scope>NUCLEOTIDE SEQUENCE</scope>
    <source>
        <strain evidence="2">SCP</strain>
        <tissue evidence="2">Leaves</tissue>
    </source>
</reference>
<proteinExistence type="predicted"/>
<dbReference type="EMBL" id="JAUJYN010000006">
    <property type="protein sequence ID" value="KAK1269843.1"/>
    <property type="molecule type" value="Genomic_DNA"/>
</dbReference>
<dbReference type="AlphaFoldDB" id="A0AAV9B098"/>